<comment type="caution">
    <text evidence="1">The sequence shown here is derived from an EMBL/GenBank/DDBJ whole genome shotgun (WGS) entry which is preliminary data.</text>
</comment>
<sequence length="224" mass="25185">MTCYVDDGTKSFSIGDLSDDGNNLDELGIRLTDIIDCISESYPIRMDQSGEDKNDMGKTNICNFLPTTEDIITDHIAQCDNQSCSRELNCRLLLAENTKNPNMSLGIPNKLRQRRHTELEGDYWKLKLDLLGLRNVIKKPVKESQTSNEINIFAIADYITPTPTPDLSEDVRSVDHFQQYLGNLQQKAGTCSAPPEGRDKVVDVRTKQPKKPVTFSLHVAEINI</sequence>
<dbReference type="EMBL" id="JAZGQO010000004">
    <property type="protein sequence ID" value="KAK6187710.1"/>
    <property type="molecule type" value="Genomic_DNA"/>
</dbReference>
<keyword evidence="2" id="KW-1185">Reference proteome</keyword>
<dbReference type="Proteomes" id="UP001347796">
    <property type="component" value="Unassembled WGS sequence"/>
</dbReference>
<reference evidence="1 2" key="1">
    <citation type="submission" date="2024-01" db="EMBL/GenBank/DDBJ databases">
        <title>The genome of the rayed Mediterranean limpet Patella caerulea (Linnaeus, 1758).</title>
        <authorList>
            <person name="Anh-Thu Weber A."/>
            <person name="Halstead-Nussloch G."/>
        </authorList>
    </citation>
    <scope>NUCLEOTIDE SEQUENCE [LARGE SCALE GENOMIC DNA]</scope>
    <source>
        <strain evidence="1">AATW-2023a</strain>
        <tissue evidence="1">Whole specimen</tissue>
    </source>
</reference>
<name>A0AAN8QBY9_PATCE</name>
<accession>A0AAN8QBY9</accession>
<evidence type="ECO:0000313" key="2">
    <source>
        <dbReference type="Proteomes" id="UP001347796"/>
    </source>
</evidence>
<organism evidence="1 2">
    <name type="scientific">Patella caerulea</name>
    <name type="common">Rayed Mediterranean limpet</name>
    <dbReference type="NCBI Taxonomy" id="87958"/>
    <lineage>
        <taxon>Eukaryota</taxon>
        <taxon>Metazoa</taxon>
        <taxon>Spiralia</taxon>
        <taxon>Lophotrochozoa</taxon>
        <taxon>Mollusca</taxon>
        <taxon>Gastropoda</taxon>
        <taxon>Patellogastropoda</taxon>
        <taxon>Patelloidea</taxon>
        <taxon>Patellidae</taxon>
        <taxon>Patella</taxon>
    </lineage>
</organism>
<protein>
    <submittedName>
        <fullName evidence="1">Uncharacterized protein</fullName>
    </submittedName>
</protein>
<evidence type="ECO:0000313" key="1">
    <source>
        <dbReference type="EMBL" id="KAK6187710.1"/>
    </source>
</evidence>
<gene>
    <name evidence="1" type="ORF">SNE40_005674</name>
</gene>
<dbReference type="AlphaFoldDB" id="A0AAN8QBY9"/>
<proteinExistence type="predicted"/>